<gene>
    <name evidence="1" type="ORF">GCM10025791_20520</name>
</gene>
<sequence length="122" mass="13860">MKKFLVTVFAIFGIGNTSAQQMHEASAGFDSELVLPFLQQLNDELGLNLDAIALDQFSENLPYDQEAWKDLRVNYQGSEIPLRYQVFKDDPYAPDLYFLTPSEELAASIQSQIDTFFTEHGM</sequence>
<reference evidence="2" key="1">
    <citation type="journal article" date="2019" name="Int. J. Syst. Evol. Microbiol.">
        <title>The Global Catalogue of Microorganisms (GCM) 10K type strain sequencing project: providing services to taxonomists for standard genome sequencing and annotation.</title>
        <authorList>
            <consortium name="The Broad Institute Genomics Platform"/>
            <consortium name="The Broad Institute Genome Sequencing Center for Infectious Disease"/>
            <person name="Wu L."/>
            <person name="Ma J."/>
        </authorList>
    </citation>
    <scope>NUCLEOTIDE SEQUENCE [LARGE SCALE GENOMIC DNA]</scope>
    <source>
        <strain evidence="2">JCM 19134</strain>
    </source>
</reference>
<comment type="caution">
    <text evidence="1">The sequence shown here is derived from an EMBL/GenBank/DDBJ whole genome shotgun (WGS) entry which is preliminary data.</text>
</comment>
<dbReference type="AlphaFoldDB" id="A0AAV3U2H8"/>
<name>A0AAV3U2H8_9ALTE</name>
<keyword evidence="2" id="KW-1185">Reference proteome</keyword>
<accession>A0AAV3U2H8</accession>
<dbReference type="RefSeq" id="WP_345421185.1">
    <property type="nucleotide sequence ID" value="NZ_BAABLX010000014.1"/>
</dbReference>
<protein>
    <submittedName>
        <fullName evidence="1">Uncharacterized protein</fullName>
    </submittedName>
</protein>
<evidence type="ECO:0000313" key="1">
    <source>
        <dbReference type="EMBL" id="GAA4941972.1"/>
    </source>
</evidence>
<evidence type="ECO:0000313" key="2">
    <source>
        <dbReference type="Proteomes" id="UP001409585"/>
    </source>
</evidence>
<organism evidence="1 2">
    <name type="scientific">Halioxenophilus aromaticivorans</name>
    <dbReference type="NCBI Taxonomy" id="1306992"/>
    <lineage>
        <taxon>Bacteria</taxon>
        <taxon>Pseudomonadati</taxon>
        <taxon>Pseudomonadota</taxon>
        <taxon>Gammaproteobacteria</taxon>
        <taxon>Alteromonadales</taxon>
        <taxon>Alteromonadaceae</taxon>
        <taxon>Halioxenophilus</taxon>
    </lineage>
</organism>
<proteinExistence type="predicted"/>
<dbReference type="Proteomes" id="UP001409585">
    <property type="component" value="Unassembled WGS sequence"/>
</dbReference>
<dbReference type="EMBL" id="BAABLX010000014">
    <property type="protein sequence ID" value="GAA4941972.1"/>
    <property type="molecule type" value="Genomic_DNA"/>
</dbReference>